<dbReference type="Pfam" id="PF17667">
    <property type="entry name" value="Pkinase_fungal"/>
    <property type="match status" value="1"/>
</dbReference>
<dbReference type="InterPro" id="IPR040976">
    <property type="entry name" value="Pkinase_fungal"/>
</dbReference>
<dbReference type="PROSITE" id="PS00109">
    <property type="entry name" value="PROTEIN_KINASE_TYR"/>
    <property type="match status" value="1"/>
</dbReference>
<feature type="domain" description="Protein kinase" evidence="2">
    <location>
        <begin position="322"/>
        <end position="603"/>
    </location>
</feature>
<accession>W4KBW5</accession>
<dbReference type="GO" id="GO:0004672">
    <property type="term" value="F:protein kinase activity"/>
    <property type="evidence" value="ECO:0007669"/>
    <property type="project" value="InterPro"/>
</dbReference>
<sequence>MDIKAVNAMAMAATEDLGMRMKVSEGEGARNSLARPDNASHQYPKNAEEMRDEFCGPMPVDKFIDTFMRTETVHELPEGYVDAFKDKATGGIGFEGRFIAAVNEADICPNLVLVNTTFKKDLNRKPDISVYNASNVPELGASFKQVEVPIECKPLAEDPFVDLNTDAKLGKGHSFQHMADKAIYNTGQIISYTNLIFQSQPRCFVFSVLLLQNYARFIRWDRAGAVVTERFDWRTNIVHLARFFWQYNYLSDEQRGHDITVSRPTVEEIEMTKVELDKRAKVLARLRGEDEVNPPKRYASDDTFRKFLVVNKKDQSEHFLVASQAQYLGRSPTGRATGGYEAFDLSTKKLVFLKDSWRYVADGVHREGETYAILAQAQVPHIPHVLYSGDVRNQATRTHEFAHIRKGSEVKEIEKHRHYRIVLKEIGRPLSDFNSTFELCSVIMHAIEAHQKAYNAKVFHRDISGGNILITDEGTGLLIDWDLATILSDDGEVTQSALNSMTGTWQYISADLLRMNKIHEFRDDLESFLHVLLYYSIRYVKHDASLYDEVSGAVYRHFDSAFRDRALQTRGGQGKKDFFNYAPPTELSYATISKFLHPAHATLINDLRTLFVPFYIMIEPTFQSPYPSKDKALKQLVSSDTYLQIYRRQLGEDGWPTNNRSCDMLKFWPPPSVMPVPLRAFELRATEKRKSDEAGLSTEGSKSRRRRTEHGVVTSEGSGSKRQKAETEAHQGEE</sequence>
<feature type="compositionally biased region" description="Basic and acidic residues" evidence="1">
    <location>
        <begin position="723"/>
        <end position="734"/>
    </location>
</feature>
<dbReference type="PANTHER" id="PTHR38248">
    <property type="entry name" value="FUNK1 6"/>
    <property type="match status" value="1"/>
</dbReference>
<dbReference type="EMBL" id="KI925457">
    <property type="protein sequence ID" value="ETW82571.1"/>
    <property type="molecule type" value="Genomic_DNA"/>
</dbReference>
<dbReference type="HOGENOM" id="CLU_006410_5_0_1"/>
<dbReference type="PANTHER" id="PTHR38248:SF2">
    <property type="entry name" value="FUNK1 11"/>
    <property type="match status" value="1"/>
</dbReference>
<dbReference type="SUPFAM" id="SSF56112">
    <property type="entry name" value="Protein kinase-like (PK-like)"/>
    <property type="match status" value="1"/>
</dbReference>
<dbReference type="InParanoid" id="W4KBW5"/>
<evidence type="ECO:0000313" key="4">
    <source>
        <dbReference type="Proteomes" id="UP000030671"/>
    </source>
</evidence>
<evidence type="ECO:0000313" key="3">
    <source>
        <dbReference type="EMBL" id="ETW82571.1"/>
    </source>
</evidence>
<evidence type="ECO:0000259" key="2">
    <source>
        <dbReference type="PROSITE" id="PS50011"/>
    </source>
</evidence>
<dbReference type="GeneID" id="20675579"/>
<dbReference type="GO" id="GO:0005524">
    <property type="term" value="F:ATP binding"/>
    <property type="evidence" value="ECO:0007669"/>
    <property type="project" value="InterPro"/>
</dbReference>
<organism evidence="3 4">
    <name type="scientific">Heterobasidion irregulare (strain TC 32-1)</name>
    <dbReference type="NCBI Taxonomy" id="747525"/>
    <lineage>
        <taxon>Eukaryota</taxon>
        <taxon>Fungi</taxon>
        <taxon>Dikarya</taxon>
        <taxon>Basidiomycota</taxon>
        <taxon>Agaricomycotina</taxon>
        <taxon>Agaricomycetes</taxon>
        <taxon>Russulales</taxon>
        <taxon>Bondarzewiaceae</taxon>
        <taxon>Heterobasidion</taxon>
        <taxon>Heterobasidion annosum species complex</taxon>
    </lineage>
</organism>
<dbReference type="AlphaFoldDB" id="W4KBW5"/>
<gene>
    <name evidence="3" type="ORF">HETIRDRAFT_444419</name>
</gene>
<reference evidence="3 4" key="1">
    <citation type="journal article" date="2012" name="New Phytol.">
        <title>Insight into trade-off between wood decay and parasitism from the genome of a fungal forest pathogen.</title>
        <authorList>
            <person name="Olson A."/>
            <person name="Aerts A."/>
            <person name="Asiegbu F."/>
            <person name="Belbahri L."/>
            <person name="Bouzid O."/>
            <person name="Broberg A."/>
            <person name="Canback B."/>
            <person name="Coutinho P.M."/>
            <person name="Cullen D."/>
            <person name="Dalman K."/>
            <person name="Deflorio G."/>
            <person name="van Diepen L.T."/>
            <person name="Dunand C."/>
            <person name="Duplessis S."/>
            <person name="Durling M."/>
            <person name="Gonthier P."/>
            <person name="Grimwood J."/>
            <person name="Fossdal C.G."/>
            <person name="Hansson D."/>
            <person name="Henrissat B."/>
            <person name="Hietala A."/>
            <person name="Himmelstrand K."/>
            <person name="Hoffmeister D."/>
            <person name="Hogberg N."/>
            <person name="James T.Y."/>
            <person name="Karlsson M."/>
            <person name="Kohler A."/>
            <person name="Kues U."/>
            <person name="Lee Y.H."/>
            <person name="Lin Y.C."/>
            <person name="Lind M."/>
            <person name="Lindquist E."/>
            <person name="Lombard V."/>
            <person name="Lucas S."/>
            <person name="Lunden K."/>
            <person name="Morin E."/>
            <person name="Murat C."/>
            <person name="Park J."/>
            <person name="Raffaello T."/>
            <person name="Rouze P."/>
            <person name="Salamov A."/>
            <person name="Schmutz J."/>
            <person name="Solheim H."/>
            <person name="Stahlberg J."/>
            <person name="Velez H."/>
            <person name="de Vries R.P."/>
            <person name="Wiebenga A."/>
            <person name="Woodward S."/>
            <person name="Yakovlev I."/>
            <person name="Garbelotto M."/>
            <person name="Martin F."/>
            <person name="Grigoriev I.V."/>
            <person name="Stenlid J."/>
        </authorList>
    </citation>
    <scope>NUCLEOTIDE SEQUENCE [LARGE SCALE GENOMIC DNA]</scope>
    <source>
        <strain evidence="3 4">TC 32-1</strain>
    </source>
</reference>
<dbReference type="KEGG" id="hir:HETIRDRAFT_444419"/>
<dbReference type="Proteomes" id="UP000030671">
    <property type="component" value="Unassembled WGS sequence"/>
</dbReference>
<dbReference type="OrthoDB" id="5592585at2759"/>
<dbReference type="PROSITE" id="PS50011">
    <property type="entry name" value="PROTEIN_KINASE_DOM"/>
    <property type="match status" value="1"/>
</dbReference>
<protein>
    <recommendedName>
        <fullName evidence="2">Protein kinase domain-containing protein</fullName>
    </recommendedName>
</protein>
<dbReference type="RefSeq" id="XP_009544926.1">
    <property type="nucleotide sequence ID" value="XM_009546631.1"/>
</dbReference>
<feature type="region of interest" description="Disordered" evidence="1">
    <location>
        <begin position="687"/>
        <end position="734"/>
    </location>
</feature>
<name>W4KBW5_HETIT</name>
<keyword evidence="4" id="KW-1185">Reference proteome</keyword>
<dbReference type="InterPro" id="IPR008266">
    <property type="entry name" value="Tyr_kinase_AS"/>
</dbReference>
<dbReference type="InterPro" id="IPR000719">
    <property type="entry name" value="Prot_kinase_dom"/>
</dbReference>
<evidence type="ECO:0000256" key="1">
    <source>
        <dbReference type="SAM" id="MobiDB-lite"/>
    </source>
</evidence>
<dbReference type="InterPro" id="IPR011009">
    <property type="entry name" value="Kinase-like_dom_sf"/>
</dbReference>
<proteinExistence type="predicted"/>
<dbReference type="Gene3D" id="1.10.510.10">
    <property type="entry name" value="Transferase(Phosphotransferase) domain 1"/>
    <property type="match status" value="1"/>
</dbReference>